<dbReference type="GO" id="GO:0003723">
    <property type="term" value="F:RNA binding"/>
    <property type="evidence" value="ECO:0007669"/>
    <property type="project" value="UniProtKB-UniRule"/>
</dbReference>
<proteinExistence type="inferred from homology"/>
<evidence type="ECO:0000256" key="3">
    <source>
        <dbReference type="ARBA" id="ARBA00022741"/>
    </source>
</evidence>
<dbReference type="FunFam" id="3.30.460.10:FF:000035">
    <property type="entry name" value="Poly(A) polymerase I"/>
    <property type="match status" value="1"/>
</dbReference>
<keyword evidence="3 7" id="KW-0547">Nucleotide-binding</keyword>
<dbReference type="EC" id="2.7.7.19" evidence="7"/>
<keyword evidence="6 7" id="KW-0804">Transcription</keyword>
<keyword evidence="2 7" id="KW-0808">Transferase</keyword>
<protein>
    <recommendedName>
        <fullName evidence="7">Poly(A) polymerase I</fullName>
        <shortName evidence="7">PAP I</shortName>
        <ecNumber evidence="7">2.7.7.19</ecNumber>
    </recommendedName>
</protein>
<comment type="caution">
    <text evidence="13">The sequence shown here is derived from an EMBL/GenBank/DDBJ whole genome shotgun (WGS) entry which is preliminary data.</text>
</comment>
<sequence length="458" mass="53093">MNRNDYTPSEPISCPELALNILTREEHNISRKQISDNALKVLYRLNGAGFDAYLVGGGVRDLLLGQTPKDFDIATNATPEQIRQLFKNCRLIGRRFRLAHIMFGRDIIEVATFRGHHQEPSKNVAMQSKEGMLLRDNVYGTIDEDAERRDFTINAMYYNIANYAIHDYAGGVEDLEDKLIRLIGDPDTRYREDPVRMLRAIRFAVKLDFDIEEDTAAPIEDLSHLLKEIPAARLYEESLKMLQTGHGLETYHLMREYNLFQQLFPSVSEFFTDSYDSKAEQMLDLVLDSTDIRVDEGKRINPAFMFAAMLWYPLQAKADELMESRNLCHYDAVMEASNDILDDQVRSIAIPRRHTATIREIWQLQMRLPRRNGKRAFRLMELNKFRAGYDFLEMRGEIEGGETALLAKWWNTFQNAGRNMRQAMVADLDDATASKPNTRRRKSNNRNKRSFRKNKSES</sequence>
<evidence type="ECO:0000256" key="6">
    <source>
        <dbReference type="ARBA" id="ARBA00023163"/>
    </source>
</evidence>
<keyword evidence="4 7" id="KW-0067">ATP-binding</keyword>
<evidence type="ECO:0000256" key="9">
    <source>
        <dbReference type="SAM" id="MobiDB-lite"/>
    </source>
</evidence>
<feature type="domain" description="Polymerase A arginine-rich C-terminal" evidence="11">
    <location>
        <begin position="328"/>
        <end position="442"/>
    </location>
</feature>
<dbReference type="SUPFAM" id="SSF81301">
    <property type="entry name" value="Nucleotidyltransferase"/>
    <property type="match status" value="1"/>
</dbReference>
<dbReference type="PANTHER" id="PTHR43051">
    <property type="entry name" value="POLYNUCLEOTIDE ADENYLYLTRANSFERASE FAMILY PROTEIN"/>
    <property type="match status" value="1"/>
</dbReference>
<comment type="catalytic activity">
    <reaction evidence="7">
        <text>RNA(n) + ATP = RNA(n)-3'-adenine ribonucleotide + diphosphate</text>
        <dbReference type="Rhea" id="RHEA:11332"/>
        <dbReference type="Rhea" id="RHEA-COMP:14527"/>
        <dbReference type="Rhea" id="RHEA-COMP:17347"/>
        <dbReference type="ChEBI" id="CHEBI:30616"/>
        <dbReference type="ChEBI" id="CHEBI:33019"/>
        <dbReference type="ChEBI" id="CHEBI:140395"/>
        <dbReference type="ChEBI" id="CHEBI:173115"/>
        <dbReference type="EC" id="2.7.7.19"/>
    </reaction>
</comment>
<feature type="domain" description="Poly A polymerase head" evidence="10">
    <location>
        <begin position="52"/>
        <end position="181"/>
    </location>
</feature>
<feature type="region of interest" description="Disordered" evidence="9">
    <location>
        <begin position="431"/>
        <end position="458"/>
    </location>
</feature>
<dbReference type="InterPro" id="IPR010206">
    <property type="entry name" value="PolA_pol_I"/>
</dbReference>
<comment type="function">
    <text evidence="7">Adds poly(A) tail to the 3' end of many RNAs, which usually targets these RNAs for decay. Plays a significant role in the global control of gene expression, through influencing the rate of transcript degradation, and in the general RNA quality control.</text>
</comment>
<evidence type="ECO:0000313" key="14">
    <source>
        <dbReference type="Proteomes" id="UP000571701"/>
    </source>
</evidence>
<dbReference type="RefSeq" id="WP_182108178.1">
    <property type="nucleotide sequence ID" value="NZ_JACFYF010000003.1"/>
</dbReference>
<dbReference type="AlphaFoldDB" id="A0A7W2FQB2"/>
<evidence type="ECO:0000256" key="4">
    <source>
        <dbReference type="ARBA" id="ARBA00022840"/>
    </source>
</evidence>
<reference evidence="13 14" key="1">
    <citation type="submission" date="2020-07" db="EMBL/GenBank/DDBJ databases">
        <title>Vibrio marinisediminis sp. nov., isolated from marine sediment.</title>
        <authorList>
            <person name="Ji X."/>
        </authorList>
    </citation>
    <scope>NUCLEOTIDE SEQUENCE [LARGE SCALE GENOMIC DNA]</scope>
    <source>
        <strain evidence="13 14">404</strain>
    </source>
</reference>
<evidence type="ECO:0000259" key="12">
    <source>
        <dbReference type="Pfam" id="PF12627"/>
    </source>
</evidence>
<feature type="compositionally biased region" description="Basic residues" evidence="9">
    <location>
        <begin position="437"/>
        <end position="458"/>
    </location>
</feature>
<dbReference type="PANTHER" id="PTHR43051:SF1">
    <property type="entry name" value="POLYNUCLEOTIDE ADENYLYLTRANSFERASE FAMILY PROTEIN"/>
    <property type="match status" value="1"/>
</dbReference>
<keyword evidence="1 7" id="KW-0507">mRNA processing</keyword>
<feature type="active site" evidence="7">
    <location>
        <position position="150"/>
    </location>
</feature>
<dbReference type="NCBIfam" id="TIGR01942">
    <property type="entry name" value="pcnB"/>
    <property type="match status" value="1"/>
</dbReference>
<evidence type="ECO:0000256" key="8">
    <source>
        <dbReference type="RuleBase" id="RU003953"/>
    </source>
</evidence>
<dbReference type="Proteomes" id="UP000571701">
    <property type="component" value="Unassembled WGS sequence"/>
</dbReference>
<dbReference type="CDD" id="cd05398">
    <property type="entry name" value="NT_ClassII-CCAase"/>
    <property type="match status" value="1"/>
</dbReference>
<dbReference type="GO" id="GO:0006397">
    <property type="term" value="P:mRNA processing"/>
    <property type="evidence" value="ECO:0007669"/>
    <property type="project" value="UniProtKB-KW"/>
</dbReference>
<dbReference type="Gene3D" id="3.30.460.10">
    <property type="entry name" value="Beta Polymerase, domain 2"/>
    <property type="match status" value="1"/>
</dbReference>
<dbReference type="InterPro" id="IPR002646">
    <property type="entry name" value="PolA_pol_head_dom"/>
</dbReference>
<feature type="domain" description="tRNA nucleotidyltransferase/poly(A) polymerase RNA and SrmB- binding" evidence="12">
    <location>
        <begin position="208"/>
        <end position="269"/>
    </location>
</feature>
<keyword evidence="14" id="KW-1185">Reference proteome</keyword>
<dbReference type="GO" id="GO:0005524">
    <property type="term" value="F:ATP binding"/>
    <property type="evidence" value="ECO:0007669"/>
    <property type="project" value="UniProtKB-UniRule"/>
</dbReference>
<feature type="active site" evidence="7">
    <location>
        <position position="72"/>
    </location>
</feature>
<dbReference type="GO" id="GO:0043633">
    <property type="term" value="P:polyadenylation-dependent RNA catabolic process"/>
    <property type="evidence" value="ECO:0007669"/>
    <property type="project" value="InterPro"/>
</dbReference>
<evidence type="ECO:0000313" key="13">
    <source>
        <dbReference type="EMBL" id="MBA5762177.1"/>
    </source>
</evidence>
<dbReference type="Pfam" id="PF01743">
    <property type="entry name" value="PolyA_pol"/>
    <property type="match status" value="1"/>
</dbReference>
<comment type="similarity">
    <text evidence="7 8">Belongs to the tRNA nucleotidyltransferase/poly(A) polymerase family.</text>
</comment>
<dbReference type="InterPro" id="IPR052191">
    <property type="entry name" value="tRNA_ntf/polyA_polymerase_I"/>
</dbReference>
<name>A0A7W2FQB2_9VIBR</name>
<dbReference type="InterPro" id="IPR043519">
    <property type="entry name" value="NT_sf"/>
</dbReference>
<feature type="active site" evidence="7">
    <location>
        <position position="70"/>
    </location>
</feature>
<dbReference type="Pfam" id="PF12626">
    <property type="entry name" value="PolyA_pol_arg_C"/>
    <property type="match status" value="1"/>
</dbReference>
<accession>A0A7W2FQB2</accession>
<organism evidence="13 14">
    <name type="scientific">Vibrio marinisediminis</name>
    <dbReference type="NCBI Taxonomy" id="2758441"/>
    <lineage>
        <taxon>Bacteria</taxon>
        <taxon>Pseudomonadati</taxon>
        <taxon>Pseudomonadota</taxon>
        <taxon>Gammaproteobacteria</taxon>
        <taxon>Vibrionales</taxon>
        <taxon>Vibrionaceae</taxon>
        <taxon>Vibrio</taxon>
    </lineage>
</organism>
<evidence type="ECO:0000259" key="11">
    <source>
        <dbReference type="Pfam" id="PF12626"/>
    </source>
</evidence>
<evidence type="ECO:0000256" key="7">
    <source>
        <dbReference type="HAMAP-Rule" id="MF_00957"/>
    </source>
</evidence>
<dbReference type="Gene3D" id="1.10.3090.10">
    <property type="entry name" value="cca-adding enzyme, domain 2"/>
    <property type="match status" value="1"/>
</dbReference>
<dbReference type="SUPFAM" id="SSF81891">
    <property type="entry name" value="Poly A polymerase C-terminal region-like"/>
    <property type="match status" value="1"/>
</dbReference>
<dbReference type="InterPro" id="IPR032828">
    <property type="entry name" value="PolyA_RNA-bd"/>
</dbReference>
<dbReference type="HAMAP" id="MF_00957">
    <property type="entry name" value="PolyA_pol"/>
    <property type="match status" value="1"/>
</dbReference>
<keyword evidence="5 7" id="KW-0694">RNA-binding</keyword>
<evidence type="ECO:0000256" key="2">
    <source>
        <dbReference type="ARBA" id="ARBA00022679"/>
    </source>
</evidence>
<gene>
    <name evidence="7 13" type="primary">pcnB</name>
    <name evidence="13" type="ORF">H2O73_07475</name>
</gene>
<evidence type="ECO:0000256" key="1">
    <source>
        <dbReference type="ARBA" id="ARBA00022664"/>
    </source>
</evidence>
<evidence type="ECO:0000259" key="10">
    <source>
        <dbReference type="Pfam" id="PF01743"/>
    </source>
</evidence>
<dbReference type="Pfam" id="PF12627">
    <property type="entry name" value="PolyA_pol_RNAbd"/>
    <property type="match status" value="1"/>
</dbReference>
<evidence type="ECO:0000256" key="5">
    <source>
        <dbReference type="ARBA" id="ARBA00022884"/>
    </source>
</evidence>
<keyword evidence="13" id="KW-0548">Nucleotidyltransferase</keyword>
<dbReference type="EMBL" id="JACFYF010000003">
    <property type="protein sequence ID" value="MBA5762177.1"/>
    <property type="molecule type" value="Genomic_DNA"/>
</dbReference>
<dbReference type="GO" id="GO:1990817">
    <property type="term" value="F:poly(A) RNA polymerase activity"/>
    <property type="evidence" value="ECO:0007669"/>
    <property type="project" value="UniProtKB-UniRule"/>
</dbReference>
<dbReference type="InterPro" id="IPR025866">
    <property type="entry name" value="PolyA_pol_arg_C_dom"/>
</dbReference>